<evidence type="ECO:0008006" key="5">
    <source>
        <dbReference type="Google" id="ProtNLM"/>
    </source>
</evidence>
<protein>
    <recommendedName>
        <fullName evidence="5">Transmembrane protein</fullName>
    </recommendedName>
</protein>
<dbReference type="EMBL" id="JAAMPC010000008">
    <property type="protein sequence ID" value="KAG2298450.1"/>
    <property type="molecule type" value="Genomic_DNA"/>
</dbReference>
<dbReference type="AlphaFoldDB" id="A0A8X7S477"/>
<evidence type="ECO:0000256" key="2">
    <source>
        <dbReference type="SAM" id="SignalP"/>
    </source>
</evidence>
<feature type="compositionally biased region" description="Basic and acidic residues" evidence="1">
    <location>
        <begin position="79"/>
        <end position="90"/>
    </location>
</feature>
<feature type="compositionally biased region" description="Pro residues" evidence="1">
    <location>
        <begin position="59"/>
        <end position="72"/>
    </location>
</feature>
<feature type="chain" id="PRO_5036472680" description="Transmembrane protein" evidence="2">
    <location>
        <begin position="24"/>
        <end position="90"/>
    </location>
</feature>
<evidence type="ECO:0000256" key="1">
    <source>
        <dbReference type="SAM" id="MobiDB-lite"/>
    </source>
</evidence>
<dbReference type="Proteomes" id="UP000886595">
    <property type="component" value="Unassembled WGS sequence"/>
</dbReference>
<sequence>MAKWTVIVLIMMVVIAFAVTVEAYDYKKFTECIHKCAKPCKPHDGNCVERCKTKCGGPNPPHGPGPFPPPSSPLTLHEMSYEEVRGRKER</sequence>
<evidence type="ECO:0000313" key="4">
    <source>
        <dbReference type="Proteomes" id="UP000886595"/>
    </source>
</evidence>
<feature type="region of interest" description="Disordered" evidence="1">
    <location>
        <begin position="59"/>
        <end position="90"/>
    </location>
</feature>
<comment type="caution">
    <text evidence="3">The sequence shown here is derived from an EMBL/GenBank/DDBJ whole genome shotgun (WGS) entry which is preliminary data.</text>
</comment>
<evidence type="ECO:0000313" key="3">
    <source>
        <dbReference type="EMBL" id="KAG2298450.1"/>
    </source>
</evidence>
<dbReference type="OrthoDB" id="1113555at2759"/>
<organism evidence="3 4">
    <name type="scientific">Brassica carinata</name>
    <name type="common">Ethiopian mustard</name>
    <name type="synonym">Abyssinian cabbage</name>
    <dbReference type="NCBI Taxonomy" id="52824"/>
    <lineage>
        <taxon>Eukaryota</taxon>
        <taxon>Viridiplantae</taxon>
        <taxon>Streptophyta</taxon>
        <taxon>Embryophyta</taxon>
        <taxon>Tracheophyta</taxon>
        <taxon>Spermatophyta</taxon>
        <taxon>Magnoliopsida</taxon>
        <taxon>eudicotyledons</taxon>
        <taxon>Gunneridae</taxon>
        <taxon>Pentapetalae</taxon>
        <taxon>rosids</taxon>
        <taxon>malvids</taxon>
        <taxon>Brassicales</taxon>
        <taxon>Brassicaceae</taxon>
        <taxon>Brassiceae</taxon>
        <taxon>Brassica</taxon>
    </lineage>
</organism>
<proteinExistence type="predicted"/>
<name>A0A8X7S477_BRACI</name>
<gene>
    <name evidence="3" type="ORF">Bca52824_034922</name>
</gene>
<feature type="signal peptide" evidence="2">
    <location>
        <begin position="1"/>
        <end position="23"/>
    </location>
</feature>
<accession>A0A8X7S477</accession>
<keyword evidence="2" id="KW-0732">Signal</keyword>
<keyword evidence="4" id="KW-1185">Reference proteome</keyword>
<reference evidence="3 4" key="1">
    <citation type="submission" date="2020-02" db="EMBL/GenBank/DDBJ databases">
        <authorList>
            <person name="Ma Q."/>
            <person name="Huang Y."/>
            <person name="Song X."/>
            <person name="Pei D."/>
        </authorList>
    </citation>
    <scope>NUCLEOTIDE SEQUENCE [LARGE SCALE GENOMIC DNA]</scope>
    <source>
        <strain evidence="3">Sxm20200214</strain>
        <tissue evidence="3">Leaf</tissue>
    </source>
</reference>